<dbReference type="InterPro" id="IPR035940">
    <property type="entry name" value="CAP_sf"/>
</dbReference>
<dbReference type="Proteomes" id="UP001483337">
    <property type="component" value="Chromosome"/>
</dbReference>
<feature type="chain" id="PRO_5046882403" evidence="1">
    <location>
        <begin position="18"/>
        <end position="182"/>
    </location>
</feature>
<name>A0ABZ2UXV9_9CYAN</name>
<dbReference type="Gene3D" id="3.40.33.10">
    <property type="entry name" value="CAP"/>
    <property type="match status" value="1"/>
</dbReference>
<dbReference type="Pfam" id="PF00188">
    <property type="entry name" value="CAP"/>
    <property type="match status" value="1"/>
</dbReference>
<protein>
    <submittedName>
        <fullName evidence="3">CAP domain-containing protein</fullName>
    </submittedName>
</protein>
<dbReference type="EMBL" id="CP150886">
    <property type="protein sequence ID" value="WZB89063.1"/>
    <property type="molecule type" value="Genomic_DNA"/>
</dbReference>
<dbReference type="PANTHER" id="PTHR31157:SF1">
    <property type="entry name" value="SCP DOMAIN-CONTAINING PROTEIN"/>
    <property type="match status" value="1"/>
</dbReference>
<evidence type="ECO:0000313" key="4">
    <source>
        <dbReference type="Proteomes" id="UP001483337"/>
    </source>
</evidence>
<dbReference type="PANTHER" id="PTHR31157">
    <property type="entry name" value="SCP DOMAIN-CONTAINING PROTEIN"/>
    <property type="match status" value="1"/>
</dbReference>
<evidence type="ECO:0000313" key="3">
    <source>
        <dbReference type="EMBL" id="WZB89063.1"/>
    </source>
</evidence>
<proteinExistence type="predicted"/>
<keyword evidence="4" id="KW-1185">Reference proteome</keyword>
<keyword evidence="1" id="KW-0732">Signal</keyword>
<dbReference type="InterPro" id="IPR014044">
    <property type="entry name" value="CAP_dom"/>
</dbReference>
<organism evidence="3 4">
    <name type="scientific">Okeanomitos corallinicola TIOX110</name>
    <dbReference type="NCBI Taxonomy" id="3133117"/>
    <lineage>
        <taxon>Bacteria</taxon>
        <taxon>Bacillati</taxon>
        <taxon>Cyanobacteriota</taxon>
        <taxon>Cyanophyceae</taxon>
        <taxon>Nostocales</taxon>
        <taxon>Aphanizomenonaceae</taxon>
        <taxon>Okeanomitos</taxon>
    </lineage>
</organism>
<sequence length="182" mass="20121">MFRQTAFGMALSVLVLASSFMTVPIRRSNSTETGSQTQKSINTTIQASISKFNSQNSHLEKLVFDQINQYRTSQGLSKLTLDASITKQARIHSQNMANGKVKFSHHGFEQRIKALPLKYENAAENVAFNVGYSDPSKQAVIGWLNSPGHLKNIQGKYTLTGVGVATNAKGEVYLTQIFLHTR</sequence>
<accession>A0ABZ2UXV9</accession>
<dbReference type="SUPFAM" id="SSF55797">
    <property type="entry name" value="PR-1-like"/>
    <property type="match status" value="1"/>
</dbReference>
<reference evidence="3 4" key="1">
    <citation type="submission" date="2024-04" db="EMBL/GenBank/DDBJ databases">
        <title>Okeanomitos corallinicola gen. &amp; sp. nov. (Nostocales, Cyanobacteria), a new toxic marine heterocyst-forming cyanobacterium from a coral reef.</title>
        <authorList>
            <person name="Li H."/>
            <person name="Li R."/>
            <person name="Kang J."/>
            <person name="Hii K.S."/>
            <person name="Mohamed H.F."/>
            <person name="Xu X."/>
            <person name="Luo Z."/>
        </authorList>
    </citation>
    <scope>NUCLEOTIDE SEQUENCE [LARGE SCALE GENOMIC DNA]</scope>
    <source>
        <strain evidence="3 4">TIOX110</strain>
    </source>
</reference>
<dbReference type="CDD" id="cd05379">
    <property type="entry name" value="CAP_bacterial"/>
    <property type="match status" value="1"/>
</dbReference>
<evidence type="ECO:0000256" key="1">
    <source>
        <dbReference type="SAM" id="SignalP"/>
    </source>
</evidence>
<feature type="signal peptide" evidence="1">
    <location>
        <begin position="1"/>
        <end position="17"/>
    </location>
</feature>
<evidence type="ECO:0000259" key="2">
    <source>
        <dbReference type="Pfam" id="PF00188"/>
    </source>
</evidence>
<dbReference type="RefSeq" id="WP_353931966.1">
    <property type="nucleotide sequence ID" value="NZ_CP150886.1"/>
</dbReference>
<feature type="domain" description="SCP" evidence="2">
    <location>
        <begin position="65"/>
        <end position="178"/>
    </location>
</feature>
<gene>
    <name evidence="3" type="ORF">WJM97_05135</name>
</gene>